<protein>
    <submittedName>
        <fullName evidence="3">OTU domain-containing protein</fullName>
    </submittedName>
</protein>
<proteinExistence type="predicted"/>
<evidence type="ECO:0000313" key="2">
    <source>
        <dbReference type="Proteomes" id="UP000036681"/>
    </source>
</evidence>
<evidence type="ECO:0000313" key="3">
    <source>
        <dbReference type="WBParaSite" id="ALUE_0000645301-mRNA-1"/>
    </source>
</evidence>
<dbReference type="AlphaFoldDB" id="A0A0M3HUI0"/>
<organism evidence="2 3">
    <name type="scientific">Ascaris lumbricoides</name>
    <name type="common">Giant roundworm</name>
    <dbReference type="NCBI Taxonomy" id="6252"/>
    <lineage>
        <taxon>Eukaryota</taxon>
        <taxon>Metazoa</taxon>
        <taxon>Ecdysozoa</taxon>
        <taxon>Nematoda</taxon>
        <taxon>Chromadorea</taxon>
        <taxon>Rhabditida</taxon>
        <taxon>Spirurina</taxon>
        <taxon>Ascaridomorpha</taxon>
        <taxon>Ascaridoidea</taxon>
        <taxon>Ascarididae</taxon>
        <taxon>Ascaris</taxon>
    </lineage>
</organism>
<evidence type="ECO:0000256" key="1">
    <source>
        <dbReference type="SAM" id="MobiDB-lite"/>
    </source>
</evidence>
<dbReference type="Proteomes" id="UP000036681">
    <property type="component" value="Unplaced"/>
</dbReference>
<accession>A0A0M3HUI0</accession>
<sequence length="890" mass="101017">MESEEVYIRLDGDDDEEGVMNECEIWPIYCDEYISSLKTLPILQLAGIKEVPEDKLCKSVPQIEVTGEAKQISFMLDHSYVPAGDASTDNLGVWNNRKHRMASRLFYIRGDEQCNEEDCEYIIRRRFYNHANAQPFGSVRKMVWMLYRRDGVAYRSLISYRIDEGGAIISTKHGNAKISQRLYRRTYPSTLERMKELRKTLSPRQVLSAMIAEQGGISNVVNRQALPRDRSQLYNLSRCRLKESDSNSATSRNDQNETTTSNDPSTTLQDLFRTVGNNGFVRAASHGVEGDCVFFATDMMLESFKASCTMNVAELEEEISELTPPSSMDSEHLYKYFHDFGRVQISQHGHSPVIIHRSHQLAADMHVVVIAFQNRTITVNLSNRNSSLSIAAFALCTKAEVNRYINVARFLLSSVGFDENLRVRSLISDISESAIAGKSCQLFAPPTIHVRCGLHLAEDTERKLTEIGIDIEGCRSIMRDIYGIDSPLSSYRYEGGLVDSVSDNQFESSCSDLIEKWRRIAPCFPSFFVDYQKDAIKKGYLLPLRFAAGVDIGFVSATDIRRLDDMIKDAFRGFTTNFRANDIINALYKCATGENVKLGTIRFGLSVKRSHSQKRSWNCTSLRQASFALKKRQQLVTSGLHDDDADTHDDDEDLEISTAVLHLNSADESHRAVDNTPDFVEKKVSNFASSRRKTYLRMDVSDEDNFLHSPSSSVNISSSLSSARSIPNRTIVAAIAPFSPKPTRFFPVSELLPSEELVRAAWQTSNRVFTRPFHNQNQFYINFYGELQTEESMCASCGVDFPKGAPAPENVVIVHEERYSLPDGSFTDRATRNRVLHCRLMCILRRYPYFTVPEFLTIAPSVLERLTEKHERHMQQQFGDFIFMARWKAS</sequence>
<reference evidence="3" key="1">
    <citation type="submission" date="2017-02" db="UniProtKB">
        <authorList>
            <consortium name="WormBaseParasite"/>
        </authorList>
    </citation>
    <scope>IDENTIFICATION</scope>
</reference>
<keyword evidence="2" id="KW-1185">Reference proteome</keyword>
<name>A0A0M3HUI0_ASCLU</name>
<dbReference type="WBParaSite" id="ALUE_0000645301-mRNA-1">
    <property type="protein sequence ID" value="ALUE_0000645301-mRNA-1"/>
    <property type="gene ID" value="ALUE_0000645301"/>
</dbReference>
<feature type="compositionally biased region" description="Polar residues" evidence="1">
    <location>
        <begin position="246"/>
        <end position="268"/>
    </location>
</feature>
<feature type="region of interest" description="Disordered" evidence="1">
    <location>
        <begin position="244"/>
        <end position="268"/>
    </location>
</feature>